<proteinExistence type="predicted"/>
<feature type="transmembrane region" description="Helical" evidence="1">
    <location>
        <begin position="72"/>
        <end position="94"/>
    </location>
</feature>
<accession>R9S4Y3</accession>
<keyword evidence="1" id="KW-1133">Transmembrane helix</keyword>
<feature type="transmembrane region" description="Helical" evidence="1">
    <location>
        <begin position="245"/>
        <end position="271"/>
    </location>
</feature>
<dbReference type="RefSeq" id="WP_016389244.1">
    <property type="nucleotide sequence ID" value="NC_018868.3"/>
</dbReference>
<keyword evidence="1" id="KW-0812">Transmembrane</keyword>
<dbReference type="EMBL" id="CP003746">
    <property type="protein sequence ID" value="AGN11295.1"/>
    <property type="molecule type" value="Genomic_DNA"/>
</dbReference>
<sequence>MRSLAIHSRGLPHIQPQRLVNHAVNIWFGLALIGHWLFLAYLLVVFFPPIAADGMEGLKGMHLPSGFREGDFWGNLAATSHVLLAAIIIGGGPLQLMPAVRNRFPRFHRLLGRAYLLSAVTSAIGGLYITWTRSPIGDVISKLGISGDAVLIIVCAFMAVRHAMAGRFTEHRRWAMRLFLVASAVWFFRVGLMGWVLLTGGAGIDFETFTGPFLYVLGFAQYLLPLAMLEWYLHCQRSRQAWQAWSFALVLALLTLYMGAGIFAATMGMWLPRMS</sequence>
<evidence type="ECO:0000256" key="1">
    <source>
        <dbReference type="SAM" id="Phobius"/>
    </source>
</evidence>
<dbReference type="OrthoDB" id="8759010at2"/>
<dbReference type="Pfam" id="PF10067">
    <property type="entry name" value="DUF2306"/>
    <property type="match status" value="1"/>
</dbReference>
<reference evidence="2 3" key="1">
    <citation type="journal article" date="2013" name="Genome Announc.">
        <title>Complete genome sequence of Simiduia agarivorans SA1(T), a marine bacterium able to degrade a variety of polysaccharides.</title>
        <authorList>
            <person name="Lin S.Y."/>
            <person name="Shieh W.Y."/>
            <person name="Chen J.S."/>
            <person name="Tang S.L."/>
        </authorList>
    </citation>
    <scope>NUCLEOTIDE SEQUENCE [LARGE SCALE GENOMIC DNA]</scope>
    <source>
        <strain evidence="3">DSM 21679 / JCM 13881 / BCRC 17597 / SA1</strain>
    </source>
</reference>
<dbReference type="Proteomes" id="UP000000466">
    <property type="component" value="Chromosome"/>
</dbReference>
<protein>
    <recommendedName>
        <fullName evidence="4">DUF2306 domain-containing protein</fullName>
    </recommendedName>
</protein>
<organism evidence="2 3">
    <name type="scientific">Simiduia agarivorans (strain DSM 21679 / JCM 13881 / BCRC 17597 / SA1)</name>
    <dbReference type="NCBI Taxonomy" id="1117647"/>
    <lineage>
        <taxon>Bacteria</taxon>
        <taxon>Pseudomonadati</taxon>
        <taxon>Pseudomonadota</taxon>
        <taxon>Gammaproteobacteria</taxon>
        <taxon>Cellvibrionales</taxon>
        <taxon>Cellvibrionaceae</taxon>
        <taxon>Simiduia</taxon>
    </lineage>
</organism>
<feature type="transmembrane region" description="Helical" evidence="1">
    <location>
        <begin position="213"/>
        <end position="233"/>
    </location>
</feature>
<feature type="transmembrane region" description="Helical" evidence="1">
    <location>
        <begin position="176"/>
        <end position="198"/>
    </location>
</feature>
<dbReference type="STRING" id="1117647.M5M_05787"/>
<keyword evidence="1" id="KW-0472">Membrane</keyword>
<dbReference type="eggNOG" id="ENOG502ZCJ3">
    <property type="taxonomic scope" value="Bacteria"/>
</dbReference>
<gene>
    <name evidence="2" type="ordered locus">M5M_05787</name>
</gene>
<feature type="transmembrane region" description="Helical" evidence="1">
    <location>
        <begin position="143"/>
        <end position="164"/>
    </location>
</feature>
<feature type="transmembrane region" description="Helical" evidence="1">
    <location>
        <begin position="114"/>
        <end position="131"/>
    </location>
</feature>
<feature type="transmembrane region" description="Helical" evidence="1">
    <location>
        <begin position="26"/>
        <end position="52"/>
    </location>
</feature>
<dbReference type="AlphaFoldDB" id="R9S4Y3"/>
<name>R9S4Y3_SIMAS</name>
<dbReference type="InterPro" id="IPR018750">
    <property type="entry name" value="DUF2306_membrane"/>
</dbReference>
<evidence type="ECO:0008006" key="4">
    <source>
        <dbReference type="Google" id="ProtNLM"/>
    </source>
</evidence>
<dbReference type="HOGENOM" id="CLU_088209_0_0_6"/>
<keyword evidence="3" id="KW-1185">Reference proteome</keyword>
<evidence type="ECO:0000313" key="3">
    <source>
        <dbReference type="Proteomes" id="UP000000466"/>
    </source>
</evidence>
<dbReference type="KEGG" id="saga:M5M_05787"/>
<evidence type="ECO:0000313" key="2">
    <source>
        <dbReference type="EMBL" id="AGN11295.1"/>
    </source>
</evidence>